<evidence type="ECO:0000256" key="11">
    <source>
        <dbReference type="ARBA" id="ARBA00023015"/>
    </source>
</evidence>
<evidence type="ECO:0000259" key="19">
    <source>
        <dbReference type="PROSITE" id="PS50016"/>
    </source>
</evidence>
<feature type="domain" description="Chromo" evidence="18">
    <location>
        <begin position="484"/>
        <end position="557"/>
    </location>
</feature>
<feature type="compositionally biased region" description="Acidic residues" evidence="17">
    <location>
        <begin position="240"/>
        <end position="256"/>
    </location>
</feature>
<evidence type="ECO:0000256" key="10">
    <source>
        <dbReference type="ARBA" id="ARBA00022840"/>
    </source>
</evidence>
<reference evidence="22 23" key="1">
    <citation type="journal article" date="2023" name="Insect Mol. Biol.">
        <title>Genome sequencing provides insights into the evolution of gene families encoding plant cell wall-degrading enzymes in longhorned beetles.</title>
        <authorList>
            <person name="Shin N.R."/>
            <person name="Okamura Y."/>
            <person name="Kirsch R."/>
            <person name="Pauchet Y."/>
        </authorList>
    </citation>
    <scope>NUCLEOTIDE SEQUENCE [LARGE SCALE GENOMIC DNA]</scope>
    <source>
        <strain evidence="22">EAD_L_NR</strain>
    </source>
</reference>
<dbReference type="CDD" id="cd18667">
    <property type="entry name" value="CD1_tandem_CHD3-4_like"/>
    <property type="match status" value="1"/>
</dbReference>
<feature type="domain" description="Helicase ATP-binding" evidence="20">
    <location>
        <begin position="727"/>
        <end position="909"/>
    </location>
</feature>
<dbReference type="Gene3D" id="2.40.50.40">
    <property type="match status" value="2"/>
</dbReference>
<dbReference type="InterPro" id="IPR000953">
    <property type="entry name" value="Chromo/chromo_shadow_dom"/>
</dbReference>
<keyword evidence="6" id="KW-0547">Nucleotide-binding</keyword>
<dbReference type="SMART" id="SM01146">
    <property type="entry name" value="DUF1086"/>
    <property type="match status" value="1"/>
</dbReference>
<dbReference type="FunFam" id="1.10.10.60:FF:000037">
    <property type="entry name" value="chromodomain-helicase-DNA-binding protein 3 isoform X1"/>
    <property type="match status" value="1"/>
</dbReference>
<dbReference type="Gene3D" id="3.40.50.300">
    <property type="entry name" value="P-loop containing nucleotide triphosphate hydrolases"/>
    <property type="match status" value="1"/>
</dbReference>
<feature type="compositionally biased region" description="Polar residues" evidence="17">
    <location>
        <begin position="1319"/>
        <end position="1328"/>
    </location>
</feature>
<dbReference type="InterPro" id="IPR009463">
    <property type="entry name" value="DUF1087"/>
</dbReference>
<dbReference type="InterPro" id="IPR014001">
    <property type="entry name" value="Helicase_ATP-bd"/>
</dbReference>
<dbReference type="FunFam" id="3.30.40.10:FF:000001">
    <property type="entry name" value="chromodomain-helicase-DNA-binding protein 3 isoform X1"/>
    <property type="match status" value="1"/>
</dbReference>
<dbReference type="GO" id="GO:0016887">
    <property type="term" value="F:ATP hydrolysis activity"/>
    <property type="evidence" value="ECO:0007669"/>
    <property type="project" value="UniProtKB-ARBA"/>
</dbReference>
<evidence type="ECO:0000256" key="5">
    <source>
        <dbReference type="ARBA" id="ARBA00022737"/>
    </source>
</evidence>
<dbReference type="Gene3D" id="1.10.10.60">
    <property type="entry name" value="Homeodomain-like"/>
    <property type="match status" value="1"/>
</dbReference>
<feature type="domain" description="PHD-type" evidence="19">
    <location>
        <begin position="375"/>
        <end position="422"/>
    </location>
</feature>
<comment type="subcellular location">
    <subcellularLocation>
        <location evidence="1">Nucleus</location>
    </subcellularLocation>
</comment>
<gene>
    <name evidence="22" type="ORF">NQ315_010033</name>
</gene>
<evidence type="ECO:0000256" key="16">
    <source>
        <dbReference type="PROSITE-ProRule" id="PRU00146"/>
    </source>
</evidence>
<feature type="domain" description="PHD-type" evidence="19">
    <location>
        <begin position="433"/>
        <end position="480"/>
    </location>
</feature>
<feature type="region of interest" description="Disordered" evidence="17">
    <location>
        <begin position="1"/>
        <end position="134"/>
    </location>
</feature>
<feature type="domain" description="Helicase C-terminal" evidence="21">
    <location>
        <begin position="1041"/>
        <end position="1203"/>
    </location>
</feature>
<dbReference type="SMART" id="SM00490">
    <property type="entry name" value="HELICc"/>
    <property type="match status" value="1"/>
</dbReference>
<dbReference type="PANTHER" id="PTHR45623:SF17">
    <property type="entry name" value="CHROMODOMAIN-HELICASE-DNA-BINDING PROTEIN 3-RELATED"/>
    <property type="match status" value="1"/>
</dbReference>
<sequence>MASDEEVEEPFAGEEDAPEEVPGGDQLENEPDSEDAPIKGGDDDDDYEPEDSRKKKKGKKRKARSDEKKGKKKKKKRKNDSGDDSDFGDDDNVDSDYSSSKKSRKSRGSTKHSSTPSTPISESNTSGGGMPTIEEVCSTFGLTDVDLEYSESDFQNLTSYKLFQQHVRPLLAKENPKVPMSKLMMLVAAKWREFSNINPNLQTENNEPSIPSATASEEGGYSKPSRSRASKEAAQKIVEADSEPFDEDDEDDEDDEGKPKKKRSSRVKKSSKKTSKVPTLKIKLGKRKRGSSDEEGDASVGGSDRDSDAEFEQMLQEAEEPKSSKSSADPAQPAEGGSEEAPQPRRKAKTKIGNKSKKKRKVKGGKNEEENYEHQDYCEVCQQGGEIILCDTCPRAYHLVCLEPELEETPEGKWSCPHCENEGPAEQDDDEHQEFCRVCKDGGELLCCDSCTSAYHTHCLNPPLAEIPDGDWKCPRCGCPPLIGKVAKILTWKWVEHTVQKEGEEPKKSRHREFFVKWHELSYWHCSWITELQLDVYHPLMFRSYSRKYDMEEPPKLEEPMDEADTRCTRLLKMGGNQNDEELEEKYYKYGVKPEWLVVHRVINHRTMRDGRTLYLVKWRELTYDQATWEEESDDIPGLKLAIEYYVDLRSACMSGSSSSKNRKGKGKKIRRDLIDEDDRTTPRRYTPPPDKPCTDLKKKLDKQPSYVDEFGMQLHEYQLEGLNWLRYSWANGTDTILADEMGLGKTIQTIVFLYSLYKEGHCKGPFLISVPLSTIINWEREFETWAPDFYCITYVGDKDCRAVIRENEISFEEGAVRGGRASRIRASSIKFNVLLTSYELISIDAACLGSIDWAVLVVDEAHRLKSNQSKFFKILNSYNIAYKLLLTGTPLQNNLEELFHLLNFLNGQKFNDLATFQAEFADISKEDQVKKLHELLGPHMLRRLKADVLKNMPTKSEFIVRVELSPMQKKYYKYILTRNFEALNPKGGGQQVSLLNIMMDLKKCCNHPYLFPAAAEEAPLGPHGNWDVQHLIKASGKLVLLSKMLKKLREQGHRVLIFSQMTKMLDILEDFLEGEGYKYERIDGAITGGLRQEAIDRFNAPGAQQFVFLLSTRAGGLGINLATADTVIIYDSDWNPHNDIQAFSRAHRIGQANKVMIYRFVTRNSVEERVTQVAKRKMMLTHLVVRPGMGGKGANFTKQELDDILRFGTEELFKENEGKEDEAIHYDDKAVSELLDRSKEGIEQKESWANEYLSSFKVASYVTKEGEAEEEVDTEIIKQEAENTDPAYWIKLLRHHYEQQQEDIARTLGKGKRVRKQVNYNDGGMTTDTREDTTWQENLSDYHSDFSAGSDEDKEDDDFDEKNDGDLSRRSRRRMERKDERDRPLPPLLARVGGNIEVLGFNARQRKAFLNAIMRYGMPPQDAFNSQWLVRDLRGKSEKIFKAYVSLFMRHLCEPGADNAETFADGVPREGLSRQHVLTRIGVMSLIRKKVQEFEHINGEYSMPEVIKKSIMDQNKASSTPTEGETPKSTTTSTSATPATSAAPSPAPTQVDPEKDKDPVEENKESKPDREDSLDKEKEKSEETKEEPAKGESTESSEVDTKSENKSEVDSASTTSDEKKDEKDDETKKDDEVKEDAKPEEEEKENETRKEEDNEKKEEKSKTDKKEDEDVVLIEQDDKKEKNEPEGKKRFMFNIADGGFTELHTLWLNEEKAATPGREYEIWHRRHDYWLLAGIVTHGYGRWQDIQADARFAIINEPFKMDVGKGNFLEIKNKFLARRFKLLEQALVIEEQLRRAAYLNLTQDPNHPAMSLNARFAEVECLAESHQHLSKESLAGNKPANAVLHKVLNQLEELLSDMKSDVSRLPATLARIPPVAQRLQMSERSILSRLAATSSSNTQATAQVMSQFPAGFNAGNIQFAAAAAANFSNFRPQYSVPGQPPTGFPS</sequence>
<dbReference type="SUPFAM" id="SSF52540">
    <property type="entry name" value="P-loop containing nucleoside triphosphate hydrolases"/>
    <property type="match status" value="2"/>
</dbReference>
<accession>A0AAV8VK81</accession>
<dbReference type="GO" id="GO:0000791">
    <property type="term" value="C:euchromatin"/>
    <property type="evidence" value="ECO:0007669"/>
    <property type="project" value="UniProtKB-ARBA"/>
</dbReference>
<keyword evidence="8" id="KW-0378">Hydrolase</keyword>
<dbReference type="Pfam" id="PF08074">
    <property type="entry name" value="CHDCT2"/>
    <property type="match status" value="1"/>
</dbReference>
<dbReference type="InterPro" id="IPR011011">
    <property type="entry name" value="Znf_FYVE_PHD"/>
</dbReference>
<evidence type="ECO:0000256" key="8">
    <source>
        <dbReference type="ARBA" id="ARBA00022801"/>
    </source>
</evidence>
<feature type="compositionally biased region" description="Basic residues" evidence="17">
    <location>
        <begin position="661"/>
        <end position="671"/>
    </location>
</feature>
<dbReference type="InterPro" id="IPR012957">
    <property type="entry name" value="CHD_C2"/>
</dbReference>
<keyword evidence="5" id="KW-0677">Repeat</keyword>
<proteinExistence type="inferred from homology"/>
<protein>
    <recommendedName>
        <fullName evidence="24">Chromodomain-helicase-DNA-binding protein Mi-2 homolog</fullName>
    </recommendedName>
</protein>
<evidence type="ECO:0000256" key="6">
    <source>
        <dbReference type="ARBA" id="ARBA00022741"/>
    </source>
</evidence>
<dbReference type="SMART" id="SM00487">
    <property type="entry name" value="DEXDc"/>
    <property type="match status" value="1"/>
</dbReference>
<dbReference type="InterPro" id="IPR002464">
    <property type="entry name" value="DNA/RNA_helicase_DEAH_CS"/>
</dbReference>
<feature type="region of interest" description="Disordered" evidence="17">
    <location>
        <begin position="1514"/>
        <end position="1686"/>
    </location>
</feature>
<feature type="compositionally biased region" description="Acidic residues" evidence="17">
    <location>
        <begin position="82"/>
        <end position="94"/>
    </location>
</feature>
<dbReference type="SMART" id="SM00298">
    <property type="entry name" value="CHROMO"/>
    <property type="match status" value="2"/>
</dbReference>
<dbReference type="InterPro" id="IPR023780">
    <property type="entry name" value="Chromo_domain"/>
</dbReference>
<evidence type="ECO:0008006" key="24">
    <source>
        <dbReference type="Google" id="ProtNLM"/>
    </source>
</evidence>
<keyword evidence="4" id="KW-0479">Metal-binding</keyword>
<keyword evidence="13" id="KW-0804">Transcription</keyword>
<evidence type="ECO:0000256" key="7">
    <source>
        <dbReference type="ARBA" id="ARBA00022771"/>
    </source>
</evidence>
<name>A0AAV8VK81_9CUCU</name>
<feature type="compositionally biased region" description="Low complexity" evidence="17">
    <location>
        <begin position="1519"/>
        <end position="1545"/>
    </location>
</feature>
<dbReference type="SUPFAM" id="SSF54160">
    <property type="entry name" value="Chromo domain-like"/>
    <property type="match status" value="2"/>
</dbReference>
<dbReference type="GO" id="GO:0140658">
    <property type="term" value="F:ATP-dependent chromatin remodeler activity"/>
    <property type="evidence" value="ECO:0007669"/>
    <property type="project" value="UniProtKB-ARBA"/>
</dbReference>
<comment type="caution">
    <text evidence="22">The sequence shown here is derived from an EMBL/GenBank/DDBJ whole genome shotgun (WGS) entry which is preliminary data.</text>
</comment>
<dbReference type="InterPro" id="IPR049730">
    <property type="entry name" value="SNF2/RAD54-like_C"/>
</dbReference>
<dbReference type="SMART" id="SM01147">
    <property type="entry name" value="DUF1087"/>
    <property type="match status" value="1"/>
</dbReference>
<evidence type="ECO:0000256" key="3">
    <source>
        <dbReference type="ARBA" id="ARBA00022553"/>
    </source>
</evidence>
<feature type="domain" description="Chromo" evidence="18">
    <location>
        <begin position="597"/>
        <end position="646"/>
    </location>
</feature>
<feature type="compositionally biased region" description="Polar residues" evidence="17">
    <location>
        <begin position="199"/>
        <end position="215"/>
    </location>
</feature>
<dbReference type="Proteomes" id="UP001159042">
    <property type="component" value="Unassembled WGS sequence"/>
</dbReference>
<dbReference type="PROSITE" id="PS50016">
    <property type="entry name" value="ZF_PHD_2"/>
    <property type="match status" value="2"/>
</dbReference>
<dbReference type="PROSITE" id="PS51194">
    <property type="entry name" value="HELICASE_CTER"/>
    <property type="match status" value="1"/>
</dbReference>
<feature type="compositionally biased region" description="Acidic residues" evidence="17">
    <location>
        <begin position="1"/>
        <end position="19"/>
    </location>
</feature>
<dbReference type="PANTHER" id="PTHR45623">
    <property type="entry name" value="CHROMODOMAIN-HELICASE-DNA-BINDING PROTEIN 3-RELATED-RELATED"/>
    <property type="match status" value="1"/>
</dbReference>
<dbReference type="InterPro" id="IPR009462">
    <property type="entry name" value="CHD_II_SANT-like"/>
</dbReference>
<evidence type="ECO:0000256" key="13">
    <source>
        <dbReference type="ARBA" id="ARBA00023163"/>
    </source>
</evidence>
<dbReference type="InterPro" id="IPR027417">
    <property type="entry name" value="P-loop_NTPase"/>
</dbReference>
<dbReference type="Pfam" id="PF06465">
    <property type="entry name" value="DUF1087"/>
    <property type="match status" value="1"/>
</dbReference>
<evidence type="ECO:0000256" key="17">
    <source>
        <dbReference type="SAM" id="MobiDB-lite"/>
    </source>
</evidence>
<evidence type="ECO:0000256" key="15">
    <source>
        <dbReference type="ARBA" id="ARBA00049360"/>
    </source>
</evidence>
<dbReference type="EMBL" id="JANEYG010000069">
    <property type="protein sequence ID" value="KAJ8914569.1"/>
    <property type="molecule type" value="Genomic_DNA"/>
</dbReference>
<dbReference type="Pfam" id="PF00176">
    <property type="entry name" value="SNF2-rel_dom"/>
    <property type="match status" value="1"/>
</dbReference>
<dbReference type="GO" id="GO:0042393">
    <property type="term" value="F:histone binding"/>
    <property type="evidence" value="ECO:0007669"/>
    <property type="project" value="TreeGrafter"/>
</dbReference>
<evidence type="ECO:0000313" key="23">
    <source>
        <dbReference type="Proteomes" id="UP001159042"/>
    </source>
</evidence>
<dbReference type="FunFam" id="3.40.50.10810:FF:000001">
    <property type="entry name" value="chromodomain-helicase-DNA-binding protein 3 isoform X1"/>
    <property type="match status" value="1"/>
</dbReference>
<dbReference type="CDD" id="cd15531">
    <property type="entry name" value="PHD1_CHD_II"/>
    <property type="match status" value="1"/>
</dbReference>
<dbReference type="Pfam" id="PF08073">
    <property type="entry name" value="CHDNT"/>
    <property type="match status" value="1"/>
</dbReference>
<dbReference type="InterPro" id="IPR001650">
    <property type="entry name" value="Helicase_C-like"/>
</dbReference>
<evidence type="ECO:0000313" key="22">
    <source>
        <dbReference type="EMBL" id="KAJ8914569.1"/>
    </source>
</evidence>
<feature type="compositionally biased region" description="Basic residues" evidence="17">
    <location>
        <begin position="101"/>
        <end position="110"/>
    </location>
</feature>
<keyword evidence="10" id="KW-0067">ATP-binding</keyword>
<dbReference type="GO" id="GO:0005634">
    <property type="term" value="C:nucleus"/>
    <property type="evidence" value="ECO:0007669"/>
    <property type="project" value="UniProtKB-SubCell"/>
</dbReference>
<evidence type="ECO:0000259" key="21">
    <source>
        <dbReference type="PROSITE" id="PS51194"/>
    </source>
</evidence>
<feature type="region of interest" description="Disordered" evidence="17">
    <location>
        <begin position="199"/>
        <end position="368"/>
    </location>
</feature>
<dbReference type="InterPro" id="IPR001965">
    <property type="entry name" value="Znf_PHD"/>
</dbReference>
<dbReference type="FunFam" id="3.40.50.300:FF:000015">
    <property type="entry name" value="chromodomain-helicase-DNA-binding protein 9 isoform X1"/>
    <property type="match status" value="1"/>
</dbReference>
<dbReference type="Pfam" id="PF00385">
    <property type="entry name" value="Chromo"/>
    <property type="match status" value="1"/>
</dbReference>
<feature type="compositionally biased region" description="Acidic residues" evidence="17">
    <location>
        <begin position="1351"/>
        <end position="1362"/>
    </location>
</feature>
<keyword evidence="3" id="KW-0597">Phosphoprotein</keyword>
<dbReference type="GO" id="GO:0005524">
    <property type="term" value="F:ATP binding"/>
    <property type="evidence" value="ECO:0007669"/>
    <property type="project" value="UniProtKB-KW"/>
</dbReference>
<feature type="region of interest" description="Disordered" evidence="17">
    <location>
        <begin position="1309"/>
        <end position="1388"/>
    </location>
</feature>
<feature type="compositionally biased region" description="Low complexity" evidence="17">
    <location>
        <begin position="324"/>
        <end position="334"/>
    </location>
</feature>
<dbReference type="CDD" id="cd17994">
    <property type="entry name" value="DEXHc_CHD3_4_5"/>
    <property type="match status" value="1"/>
</dbReference>
<feature type="compositionally biased region" description="Basic residues" evidence="17">
    <location>
        <begin position="54"/>
        <end position="63"/>
    </location>
</feature>
<dbReference type="InterPro" id="IPR016197">
    <property type="entry name" value="Chromo-like_dom_sf"/>
</dbReference>
<evidence type="ECO:0000256" key="9">
    <source>
        <dbReference type="ARBA" id="ARBA00022833"/>
    </source>
</evidence>
<feature type="compositionally biased region" description="Polar residues" evidence="17">
    <location>
        <begin position="115"/>
        <end position="125"/>
    </location>
</feature>
<dbReference type="CDD" id="cd18662">
    <property type="entry name" value="CD2_tandem_CHD3-4_like"/>
    <property type="match status" value="1"/>
</dbReference>
<dbReference type="CDD" id="cd00084">
    <property type="entry name" value="HMG-box_SF"/>
    <property type="match status" value="1"/>
</dbReference>
<dbReference type="PROSITE" id="PS51192">
    <property type="entry name" value="HELICASE_ATP_BIND_1"/>
    <property type="match status" value="1"/>
</dbReference>
<comment type="similarity">
    <text evidence="2">Belongs to the SNF2/RAD54 helicase family.</text>
</comment>
<feature type="compositionally biased region" description="Basic and acidic residues" evidence="17">
    <location>
        <begin position="1647"/>
        <end position="1669"/>
    </location>
</feature>
<keyword evidence="14" id="KW-0539">Nucleus</keyword>
<dbReference type="SUPFAM" id="SSF57903">
    <property type="entry name" value="FYVE/PHD zinc finger"/>
    <property type="match status" value="1"/>
</dbReference>
<feature type="compositionally biased region" description="Basic residues" evidence="17">
    <location>
        <begin position="259"/>
        <end position="275"/>
    </location>
</feature>
<feature type="compositionally biased region" description="Basic and acidic residues" evidence="17">
    <location>
        <begin position="1617"/>
        <end position="1638"/>
    </location>
</feature>
<dbReference type="GO" id="GO:0034728">
    <property type="term" value="P:nucleosome organization"/>
    <property type="evidence" value="ECO:0007669"/>
    <property type="project" value="UniProtKB-ARBA"/>
</dbReference>
<feature type="region of interest" description="Disordered" evidence="17">
    <location>
        <begin position="654"/>
        <end position="698"/>
    </location>
</feature>
<dbReference type="Pfam" id="PF00628">
    <property type="entry name" value="PHD"/>
    <property type="match status" value="2"/>
</dbReference>
<dbReference type="InterPro" id="IPR038718">
    <property type="entry name" value="SNF2-like_sf"/>
</dbReference>
<organism evidence="22 23">
    <name type="scientific">Exocentrus adspersus</name>
    <dbReference type="NCBI Taxonomy" id="1586481"/>
    <lineage>
        <taxon>Eukaryota</taxon>
        <taxon>Metazoa</taxon>
        <taxon>Ecdysozoa</taxon>
        <taxon>Arthropoda</taxon>
        <taxon>Hexapoda</taxon>
        <taxon>Insecta</taxon>
        <taxon>Pterygota</taxon>
        <taxon>Neoptera</taxon>
        <taxon>Endopterygota</taxon>
        <taxon>Coleoptera</taxon>
        <taxon>Polyphaga</taxon>
        <taxon>Cucujiformia</taxon>
        <taxon>Chrysomeloidea</taxon>
        <taxon>Cerambycidae</taxon>
        <taxon>Lamiinae</taxon>
        <taxon>Acanthocinini</taxon>
        <taxon>Exocentrus</taxon>
    </lineage>
</organism>
<evidence type="ECO:0000256" key="12">
    <source>
        <dbReference type="ARBA" id="ARBA00023125"/>
    </source>
</evidence>
<evidence type="ECO:0000256" key="2">
    <source>
        <dbReference type="ARBA" id="ARBA00007025"/>
    </source>
</evidence>
<dbReference type="SMART" id="SM00249">
    <property type="entry name" value="PHD"/>
    <property type="match status" value="2"/>
</dbReference>
<keyword evidence="7 16" id="KW-0863">Zinc-finger</keyword>
<feature type="compositionally biased region" description="Basic and acidic residues" evidence="17">
    <location>
        <begin position="1677"/>
        <end position="1686"/>
    </location>
</feature>
<dbReference type="CDD" id="cd18793">
    <property type="entry name" value="SF2_C_SNF"/>
    <property type="match status" value="1"/>
</dbReference>
<feature type="compositionally biased region" description="Basic and acidic residues" evidence="17">
    <location>
        <begin position="1553"/>
        <end position="1610"/>
    </location>
</feature>
<dbReference type="Gene3D" id="3.30.40.10">
    <property type="entry name" value="Zinc/RING finger domain, C3HC4 (zinc finger)"/>
    <property type="match status" value="2"/>
</dbReference>
<dbReference type="GO" id="GO:0003677">
    <property type="term" value="F:DNA binding"/>
    <property type="evidence" value="ECO:0007669"/>
    <property type="project" value="UniProtKB-KW"/>
</dbReference>
<evidence type="ECO:0000259" key="20">
    <source>
        <dbReference type="PROSITE" id="PS51192"/>
    </source>
</evidence>
<dbReference type="CDD" id="cd15532">
    <property type="entry name" value="PHD2_CHD_II"/>
    <property type="match status" value="1"/>
</dbReference>
<keyword evidence="12" id="KW-0238">DNA-binding</keyword>
<dbReference type="InterPro" id="IPR013083">
    <property type="entry name" value="Znf_RING/FYVE/PHD"/>
</dbReference>
<evidence type="ECO:0000256" key="1">
    <source>
        <dbReference type="ARBA" id="ARBA00004123"/>
    </source>
</evidence>
<dbReference type="Pfam" id="PF06461">
    <property type="entry name" value="CHDII_SANT-like"/>
    <property type="match status" value="1"/>
</dbReference>
<dbReference type="InterPro" id="IPR019787">
    <property type="entry name" value="Znf_PHD-finger"/>
</dbReference>
<dbReference type="GO" id="GO:0008270">
    <property type="term" value="F:zinc ion binding"/>
    <property type="evidence" value="ECO:0007669"/>
    <property type="project" value="UniProtKB-KW"/>
</dbReference>
<dbReference type="Pfam" id="PF00271">
    <property type="entry name" value="Helicase_C"/>
    <property type="match status" value="1"/>
</dbReference>
<evidence type="ECO:0000259" key="18">
    <source>
        <dbReference type="PROSITE" id="PS50013"/>
    </source>
</evidence>
<keyword evidence="9" id="KW-0862">Zinc</keyword>
<comment type="catalytic activity">
    <reaction evidence="15">
        <text>ATP + H2O = ADP + phosphate + H(+)</text>
        <dbReference type="Rhea" id="RHEA:13065"/>
        <dbReference type="ChEBI" id="CHEBI:15377"/>
        <dbReference type="ChEBI" id="CHEBI:15378"/>
        <dbReference type="ChEBI" id="CHEBI:30616"/>
        <dbReference type="ChEBI" id="CHEBI:43474"/>
        <dbReference type="ChEBI" id="CHEBI:456216"/>
    </reaction>
</comment>
<dbReference type="GO" id="GO:0003682">
    <property type="term" value="F:chromatin binding"/>
    <property type="evidence" value="ECO:0007669"/>
    <property type="project" value="TreeGrafter"/>
</dbReference>
<dbReference type="InterPro" id="IPR000330">
    <property type="entry name" value="SNF2_N"/>
</dbReference>
<dbReference type="InterPro" id="IPR012958">
    <property type="entry name" value="CHD_N"/>
</dbReference>
<keyword evidence="23" id="KW-1185">Reference proteome</keyword>
<keyword evidence="11" id="KW-0805">Transcription regulation</keyword>
<dbReference type="Gene3D" id="3.40.50.10810">
    <property type="entry name" value="Tandem AAA-ATPase domain"/>
    <property type="match status" value="1"/>
</dbReference>
<evidence type="ECO:0000256" key="14">
    <source>
        <dbReference type="ARBA" id="ARBA00023242"/>
    </source>
</evidence>
<dbReference type="PROSITE" id="PS00690">
    <property type="entry name" value="DEAH_ATP_HELICASE"/>
    <property type="match status" value="1"/>
</dbReference>
<evidence type="ECO:0000256" key="4">
    <source>
        <dbReference type="ARBA" id="ARBA00022723"/>
    </source>
</evidence>
<feature type="compositionally biased region" description="Basic residues" evidence="17">
    <location>
        <begin position="344"/>
        <end position="364"/>
    </location>
</feature>
<dbReference type="PROSITE" id="PS50013">
    <property type="entry name" value="CHROMO_2"/>
    <property type="match status" value="2"/>
</dbReference>